<feature type="domain" description="Penicillin-binding protein transpeptidase" evidence="3">
    <location>
        <begin position="6"/>
        <end position="106"/>
    </location>
</feature>
<accession>A0A1F5YUA3</accession>
<keyword evidence="2" id="KW-0472">Membrane</keyword>
<reference evidence="4 5" key="1">
    <citation type="journal article" date="2016" name="Nat. Commun.">
        <title>Thousands of microbial genomes shed light on interconnected biogeochemical processes in an aquifer system.</title>
        <authorList>
            <person name="Anantharaman K."/>
            <person name="Brown C.T."/>
            <person name="Hug L.A."/>
            <person name="Sharon I."/>
            <person name="Castelle C.J."/>
            <person name="Probst A.J."/>
            <person name="Thomas B.C."/>
            <person name="Singh A."/>
            <person name="Wilkins M.J."/>
            <person name="Karaoz U."/>
            <person name="Brodie E.L."/>
            <person name="Williams K.H."/>
            <person name="Hubbard S.S."/>
            <person name="Banfield J.F."/>
        </authorList>
    </citation>
    <scope>NUCLEOTIDE SEQUENCE [LARGE SCALE GENOMIC DNA]</scope>
</reference>
<dbReference type="EMBL" id="MFJD01000006">
    <property type="protein sequence ID" value="OGG03790.1"/>
    <property type="molecule type" value="Genomic_DNA"/>
</dbReference>
<dbReference type="InterPro" id="IPR001460">
    <property type="entry name" value="PCN-bd_Tpept"/>
</dbReference>
<evidence type="ECO:0000313" key="4">
    <source>
        <dbReference type="EMBL" id="OGG03790.1"/>
    </source>
</evidence>
<dbReference type="Pfam" id="PF00905">
    <property type="entry name" value="Transpeptidase"/>
    <property type="match status" value="1"/>
</dbReference>
<gene>
    <name evidence="4" type="ORF">A2Z33_04870</name>
</gene>
<dbReference type="STRING" id="1798374.A2Z33_04870"/>
<comment type="subcellular location">
    <subcellularLocation>
        <location evidence="1">Membrane</location>
    </subcellularLocation>
</comment>
<dbReference type="GO" id="GO:0008658">
    <property type="term" value="F:penicillin binding"/>
    <property type="evidence" value="ECO:0007669"/>
    <property type="project" value="InterPro"/>
</dbReference>
<dbReference type="PANTHER" id="PTHR30627">
    <property type="entry name" value="PEPTIDOGLYCAN D,D-TRANSPEPTIDASE"/>
    <property type="match status" value="1"/>
</dbReference>
<comment type="caution">
    <text evidence="4">The sequence shown here is derived from an EMBL/GenBank/DDBJ whole genome shotgun (WGS) entry which is preliminary data.</text>
</comment>
<dbReference type="PANTHER" id="PTHR30627:SF1">
    <property type="entry name" value="PEPTIDOGLYCAN D,D-TRANSPEPTIDASE FTSI"/>
    <property type="match status" value="1"/>
</dbReference>
<dbReference type="Gene3D" id="3.40.710.10">
    <property type="entry name" value="DD-peptidase/beta-lactamase superfamily"/>
    <property type="match status" value="1"/>
</dbReference>
<sequence length="119" mass="12920">MVSEIKPKRQRQVISASAARVMTEMMIAAVDYGEAKWAKPKGYRIAGKTGTAQIPVAGHYDDKKTIASFIGFAPADEPAFVMLVTLREPASSPWGSETAAPLFFRIAGDLLTYYGLPPQ</sequence>
<evidence type="ECO:0000256" key="1">
    <source>
        <dbReference type="ARBA" id="ARBA00004370"/>
    </source>
</evidence>
<evidence type="ECO:0000313" key="5">
    <source>
        <dbReference type="Proteomes" id="UP000178448"/>
    </source>
</evidence>
<dbReference type="GO" id="GO:0071555">
    <property type="term" value="P:cell wall organization"/>
    <property type="evidence" value="ECO:0007669"/>
    <property type="project" value="TreeGrafter"/>
</dbReference>
<dbReference type="InterPro" id="IPR050515">
    <property type="entry name" value="Beta-lactam/transpept"/>
</dbReference>
<proteinExistence type="predicted"/>
<protein>
    <recommendedName>
        <fullName evidence="3">Penicillin-binding protein transpeptidase domain-containing protein</fullName>
    </recommendedName>
</protein>
<evidence type="ECO:0000256" key="2">
    <source>
        <dbReference type="ARBA" id="ARBA00023136"/>
    </source>
</evidence>
<dbReference type="SUPFAM" id="SSF56601">
    <property type="entry name" value="beta-lactamase/transpeptidase-like"/>
    <property type="match status" value="1"/>
</dbReference>
<dbReference type="GO" id="GO:0005886">
    <property type="term" value="C:plasma membrane"/>
    <property type="evidence" value="ECO:0007669"/>
    <property type="project" value="TreeGrafter"/>
</dbReference>
<name>A0A1F5YUA3_9BACT</name>
<dbReference type="Proteomes" id="UP000178448">
    <property type="component" value="Unassembled WGS sequence"/>
</dbReference>
<organism evidence="4 5">
    <name type="scientific">Candidatus Gottesmanbacteria bacterium RBG_16_52_11</name>
    <dbReference type="NCBI Taxonomy" id="1798374"/>
    <lineage>
        <taxon>Bacteria</taxon>
        <taxon>Candidatus Gottesmaniibacteriota</taxon>
    </lineage>
</organism>
<evidence type="ECO:0000259" key="3">
    <source>
        <dbReference type="Pfam" id="PF00905"/>
    </source>
</evidence>
<dbReference type="AlphaFoldDB" id="A0A1F5YUA3"/>
<dbReference type="InterPro" id="IPR012338">
    <property type="entry name" value="Beta-lactam/transpept-like"/>
</dbReference>